<sequence>MPDNESISRDLTIIYLQNKCLVQSLHILHIYI</sequence>
<dbReference type="EMBL" id="JAUSUF010000006">
    <property type="protein sequence ID" value="MDQ0150054.1"/>
    <property type="molecule type" value="Genomic_DNA"/>
</dbReference>
<gene>
    <name evidence="1" type="ORF">J2S18_001990</name>
</gene>
<dbReference type="Proteomes" id="UP001228504">
    <property type="component" value="Unassembled WGS sequence"/>
</dbReference>
<reference evidence="1 2" key="1">
    <citation type="submission" date="2023-07" db="EMBL/GenBank/DDBJ databases">
        <title>Genomic Encyclopedia of Type Strains, Phase IV (KMG-IV): sequencing the most valuable type-strain genomes for metagenomic binning, comparative biology and taxonomic classification.</title>
        <authorList>
            <person name="Goeker M."/>
        </authorList>
    </citation>
    <scope>NUCLEOTIDE SEQUENCE [LARGE SCALE GENOMIC DNA]</scope>
    <source>
        <strain evidence="1 2">DSM 20694</strain>
    </source>
</reference>
<evidence type="ECO:0000313" key="1">
    <source>
        <dbReference type="EMBL" id="MDQ0150054.1"/>
    </source>
</evidence>
<keyword evidence="2" id="KW-1185">Reference proteome</keyword>
<organism evidence="1 2">
    <name type="scientific">Eubacterium multiforme</name>
    <dbReference type="NCBI Taxonomy" id="83339"/>
    <lineage>
        <taxon>Bacteria</taxon>
        <taxon>Bacillati</taxon>
        <taxon>Bacillota</taxon>
        <taxon>Clostridia</taxon>
        <taxon>Eubacteriales</taxon>
        <taxon>Eubacteriaceae</taxon>
        <taxon>Eubacterium</taxon>
    </lineage>
</organism>
<proteinExistence type="predicted"/>
<protein>
    <submittedName>
        <fullName evidence="1">Uncharacterized protein</fullName>
    </submittedName>
</protein>
<comment type="caution">
    <text evidence="1">The sequence shown here is derived from an EMBL/GenBank/DDBJ whole genome shotgun (WGS) entry which is preliminary data.</text>
</comment>
<evidence type="ECO:0000313" key="2">
    <source>
        <dbReference type="Proteomes" id="UP001228504"/>
    </source>
</evidence>
<name>A0ABT9UUU6_9FIRM</name>
<accession>A0ABT9UUU6</accession>